<dbReference type="KEGG" id="mlr:MELLADRAFT_87508"/>
<gene>
    <name evidence="2" type="ORF">MELLADRAFT_87508</name>
</gene>
<proteinExistence type="predicted"/>
<name>F4RNL1_MELLP</name>
<evidence type="ECO:0000256" key="1">
    <source>
        <dbReference type="SAM" id="MobiDB-lite"/>
    </source>
</evidence>
<reference evidence="3" key="1">
    <citation type="journal article" date="2011" name="Proc. Natl. Acad. Sci. U.S.A.">
        <title>Obligate biotrophy features unraveled by the genomic analysis of rust fungi.</title>
        <authorList>
            <person name="Duplessis S."/>
            <person name="Cuomo C.A."/>
            <person name="Lin Y.-C."/>
            <person name="Aerts A."/>
            <person name="Tisserant E."/>
            <person name="Veneault-Fourrey C."/>
            <person name="Joly D.L."/>
            <person name="Hacquard S."/>
            <person name="Amselem J."/>
            <person name="Cantarel B.L."/>
            <person name="Chiu R."/>
            <person name="Coutinho P.M."/>
            <person name="Feau N."/>
            <person name="Field M."/>
            <person name="Frey P."/>
            <person name="Gelhaye E."/>
            <person name="Goldberg J."/>
            <person name="Grabherr M.G."/>
            <person name="Kodira C.D."/>
            <person name="Kohler A."/>
            <person name="Kuees U."/>
            <person name="Lindquist E.A."/>
            <person name="Lucas S.M."/>
            <person name="Mago R."/>
            <person name="Mauceli E."/>
            <person name="Morin E."/>
            <person name="Murat C."/>
            <person name="Pangilinan J.L."/>
            <person name="Park R."/>
            <person name="Pearson M."/>
            <person name="Quesneville H."/>
            <person name="Rouhier N."/>
            <person name="Sakthikumar S."/>
            <person name="Salamov A.A."/>
            <person name="Schmutz J."/>
            <person name="Selles B."/>
            <person name="Shapiro H."/>
            <person name="Tanguay P."/>
            <person name="Tuskan G.A."/>
            <person name="Henrissat B."/>
            <person name="Van de Peer Y."/>
            <person name="Rouze P."/>
            <person name="Ellis J.G."/>
            <person name="Dodds P.N."/>
            <person name="Schein J.E."/>
            <person name="Zhong S."/>
            <person name="Hamelin R.C."/>
            <person name="Grigoriev I.V."/>
            <person name="Szabo L.J."/>
            <person name="Martin F."/>
        </authorList>
    </citation>
    <scope>NUCLEOTIDE SEQUENCE [LARGE SCALE GENOMIC DNA]</scope>
    <source>
        <strain evidence="3">98AG31 / pathotype 3-4-7</strain>
    </source>
</reference>
<feature type="region of interest" description="Disordered" evidence="1">
    <location>
        <begin position="183"/>
        <end position="215"/>
    </location>
</feature>
<dbReference type="EMBL" id="GL883110">
    <property type="protein sequence ID" value="EGG06075.1"/>
    <property type="molecule type" value="Genomic_DNA"/>
</dbReference>
<evidence type="ECO:0000313" key="2">
    <source>
        <dbReference type="EMBL" id="EGG06075.1"/>
    </source>
</evidence>
<dbReference type="Proteomes" id="UP000001072">
    <property type="component" value="Unassembled WGS sequence"/>
</dbReference>
<dbReference type="InParanoid" id="F4RNL1"/>
<protein>
    <submittedName>
        <fullName evidence="2">Uncharacterized protein</fullName>
    </submittedName>
</protein>
<feature type="compositionally biased region" description="Low complexity" evidence="1">
    <location>
        <begin position="188"/>
        <end position="215"/>
    </location>
</feature>
<evidence type="ECO:0000313" key="3">
    <source>
        <dbReference type="Proteomes" id="UP000001072"/>
    </source>
</evidence>
<keyword evidence="3" id="KW-1185">Reference proteome</keyword>
<dbReference type="VEuPathDB" id="FungiDB:MELLADRAFT_87508"/>
<dbReference type="RefSeq" id="XP_007410726.1">
    <property type="nucleotide sequence ID" value="XM_007410664.1"/>
</dbReference>
<organism evidence="3">
    <name type="scientific">Melampsora larici-populina (strain 98AG31 / pathotype 3-4-7)</name>
    <name type="common">Poplar leaf rust fungus</name>
    <dbReference type="NCBI Taxonomy" id="747676"/>
    <lineage>
        <taxon>Eukaryota</taxon>
        <taxon>Fungi</taxon>
        <taxon>Dikarya</taxon>
        <taxon>Basidiomycota</taxon>
        <taxon>Pucciniomycotina</taxon>
        <taxon>Pucciniomycetes</taxon>
        <taxon>Pucciniales</taxon>
        <taxon>Melampsoraceae</taxon>
        <taxon>Melampsora</taxon>
    </lineage>
</organism>
<dbReference type="GeneID" id="18934543"/>
<accession>F4RNL1</accession>
<dbReference type="HOGENOM" id="CLU_1283499_0_0_1"/>
<sequence length="215" mass="23336">MNVMSQTPEGKVQAAQLREMSRTRDRRRRAKTKIHNGRQELAQHIFGVNSPEYLLLSHSEVHSEEQVTMTNGSGTRTKTRLEWRSGALDTFVNLVDKAIPGQEIIPRKKARAQAIVDRGSYSSESDLDAFPPQGLQESLVSNAWLDKMSGVAISNLRLVKAEVVDIRKSIQVLTDLMLPRGAAGLGEGSSSSSGSSSTQVPGEGSSSSSGPMMTQ</sequence>
<feature type="region of interest" description="Disordered" evidence="1">
    <location>
        <begin position="1"/>
        <end position="31"/>
    </location>
</feature>
<dbReference type="AlphaFoldDB" id="F4RNL1"/>